<dbReference type="PANTHER" id="PTHR30269:SF37">
    <property type="entry name" value="MEMBRANE TRANSPORTER PROTEIN"/>
    <property type="match status" value="1"/>
</dbReference>
<dbReference type="Proteomes" id="UP000254889">
    <property type="component" value="Chromosome"/>
</dbReference>
<name>A0A346A0S8_9HYPH</name>
<feature type="transmembrane region" description="Helical" evidence="8">
    <location>
        <begin position="72"/>
        <end position="90"/>
    </location>
</feature>
<reference evidence="9 10" key="1">
    <citation type="submission" date="2018-07" db="EMBL/GenBank/DDBJ databases">
        <authorList>
            <person name="Quirk P.G."/>
            <person name="Krulwich T.A."/>
        </authorList>
    </citation>
    <scope>NUCLEOTIDE SEQUENCE [LARGE SCALE GENOMIC DNA]</scope>
    <source>
        <strain evidence="9 10">CC-BB4</strain>
    </source>
</reference>
<feature type="transmembrane region" description="Helical" evidence="8">
    <location>
        <begin position="127"/>
        <end position="154"/>
    </location>
</feature>
<dbReference type="InterPro" id="IPR052017">
    <property type="entry name" value="TSUP"/>
</dbReference>
<feature type="transmembrane region" description="Helical" evidence="8">
    <location>
        <begin position="195"/>
        <end position="215"/>
    </location>
</feature>
<proteinExistence type="inferred from homology"/>
<dbReference type="EMBL" id="CP031417">
    <property type="protein sequence ID" value="AXK82775.1"/>
    <property type="molecule type" value="Genomic_DNA"/>
</dbReference>
<keyword evidence="3" id="KW-0813">Transport</keyword>
<evidence type="ECO:0000256" key="5">
    <source>
        <dbReference type="ARBA" id="ARBA00022692"/>
    </source>
</evidence>
<evidence type="ECO:0000256" key="8">
    <source>
        <dbReference type="RuleBase" id="RU363041"/>
    </source>
</evidence>
<sequence length="243" mass="25383">MIGTNLALYLLAVFLGGMTNGLAGFALGLVVSGIALHIISPIQTAVLIAGYGLVAQAYGIWRLKDALEWRKAMPFVAGGAVGVPIGAFLITYIDQEFMRRAIGALLVLYSVHGLARPTLTPINAGAPAAVGVGVLNGLLGGLTGLAGVIVAVWCQMQGWPKDAQRTVYQPTLFVVAAMSAASLIVAGAADMQTGKLYLLGLPMLFAGMWCGFRLYGRLDDRAFRKLILILLLASGLSLVVPSA</sequence>
<dbReference type="OrthoDB" id="8421744at2"/>
<gene>
    <name evidence="9" type="ORF">DW352_20965</name>
</gene>
<evidence type="ECO:0000313" key="10">
    <source>
        <dbReference type="Proteomes" id="UP000254889"/>
    </source>
</evidence>
<feature type="transmembrane region" description="Helical" evidence="8">
    <location>
        <begin position="6"/>
        <end position="31"/>
    </location>
</feature>
<evidence type="ECO:0000256" key="1">
    <source>
        <dbReference type="ARBA" id="ARBA00004651"/>
    </source>
</evidence>
<accession>A0A346A0S8</accession>
<keyword evidence="7 8" id="KW-0472">Membrane</keyword>
<evidence type="ECO:0000256" key="3">
    <source>
        <dbReference type="ARBA" id="ARBA00022448"/>
    </source>
</evidence>
<evidence type="ECO:0000256" key="6">
    <source>
        <dbReference type="ARBA" id="ARBA00022989"/>
    </source>
</evidence>
<protein>
    <recommendedName>
        <fullName evidence="8">Probable membrane transporter protein</fullName>
    </recommendedName>
</protein>
<feature type="transmembrane region" description="Helical" evidence="8">
    <location>
        <begin position="38"/>
        <end position="60"/>
    </location>
</feature>
<feature type="transmembrane region" description="Helical" evidence="8">
    <location>
        <begin position="166"/>
        <end position="189"/>
    </location>
</feature>
<organism evidence="9 10">
    <name type="scientific">Pseudolabrys taiwanensis</name>
    <dbReference type="NCBI Taxonomy" id="331696"/>
    <lineage>
        <taxon>Bacteria</taxon>
        <taxon>Pseudomonadati</taxon>
        <taxon>Pseudomonadota</taxon>
        <taxon>Alphaproteobacteria</taxon>
        <taxon>Hyphomicrobiales</taxon>
        <taxon>Xanthobacteraceae</taxon>
        <taxon>Pseudolabrys</taxon>
    </lineage>
</organism>
<keyword evidence="10" id="KW-1185">Reference proteome</keyword>
<dbReference type="GO" id="GO:0005886">
    <property type="term" value="C:plasma membrane"/>
    <property type="evidence" value="ECO:0007669"/>
    <property type="project" value="UniProtKB-SubCell"/>
</dbReference>
<dbReference type="KEGG" id="ptaw:DW352_20965"/>
<evidence type="ECO:0000256" key="4">
    <source>
        <dbReference type="ARBA" id="ARBA00022475"/>
    </source>
</evidence>
<dbReference type="AlphaFoldDB" id="A0A346A0S8"/>
<dbReference type="InterPro" id="IPR002781">
    <property type="entry name" value="TM_pro_TauE-like"/>
</dbReference>
<dbReference type="Pfam" id="PF01925">
    <property type="entry name" value="TauE"/>
    <property type="match status" value="1"/>
</dbReference>
<dbReference type="PANTHER" id="PTHR30269">
    <property type="entry name" value="TRANSMEMBRANE PROTEIN YFCA"/>
    <property type="match status" value="1"/>
</dbReference>
<evidence type="ECO:0000256" key="2">
    <source>
        <dbReference type="ARBA" id="ARBA00009142"/>
    </source>
</evidence>
<evidence type="ECO:0000256" key="7">
    <source>
        <dbReference type="ARBA" id="ARBA00023136"/>
    </source>
</evidence>
<keyword evidence="4 8" id="KW-1003">Cell membrane</keyword>
<evidence type="ECO:0000313" key="9">
    <source>
        <dbReference type="EMBL" id="AXK82775.1"/>
    </source>
</evidence>
<feature type="transmembrane region" description="Helical" evidence="8">
    <location>
        <begin position="222"/>
        <end position="240"/>
    </location>
</feature>
<keyword evidence="5 8" id="KW-0812">Transmembrane</keyword>
<keyword evidence="6 8" id="KW-1133">Transmembrane helix</keyword>
<comment type="similarity">
    <text evidence="2 8">Belongs to the 4-toluene sulfonate uptake permease (TSUP) (TC 2.A.102) family.</text>
</comment>
<dbReference type="RefSeq" id="WP_115693154.1">
    <property type="nucleotide sequence ID" value="NZ_CP031417.1"/>
</dbReference>
<comment type="subcellular location">
    <subcellularLocation>
        <location evidence="1 8">Cell membrane</location>
        <topology evidence="1 8">Multi-pass membrane protein</topology>
    </subcellularLocation>
</comment>